<comment type="caution">
    <text evidence="1">The sequence shown here is derived from an EMBL/GenBank/DDBJ whole genome shotgun (WGS) entry which is preliminary data.</text>
</comment>
<dbReference type="InterPro" id="IPR036390">
    <property type="entry name" value="WH_DNA-bd_sf"/>
</dbReference>
<protein>
    <recommendedName>
        <fullName evidence="3">Rrf2 family transcriptional regulator</fullName>
    </recommendedName>
</protein>
<dbReference type="PANTHER" id="PTHR33221">
    <property type="entry name" value="WINGED HELIX-TURN-HELIX TRANSCRIPTIONAL REGULATOR, RRF2 FAMILY"/>
    <property type="match status" value="1"/>
</dbReference>
<dbReference type="AlphaFoldDB" id="A0A0R3LIG0"/>
<keyword evidence="2" id="KW-1185">Reference proteome</keyword>
<dbReference type="GO" id="GO:0003700">
    <property type="term" value="F:DNA-binding transcription factor activity"/>
    <property type="evidence" value="ECO:0007669"/>
    <property type="project" value="TreeGrafter"/>
</dbReference>
<accession>A0A0R3LIG0</accession>
<evidence type="ECO:0008006" key="3">
    <source>
        <dbReference type="Google" id="ProtNLM"/>
    </source>
</evidence>
<dbReference type="STRING" id="1518501.CQ10_23210"/>
<dbReference type="InterPro" id="IPR000944">
    <property type="entry name" value="Tscrpt_reg_Rrf2"/>
</dbReference>
<dbReference type="InterPro" id="IPR036388">
    <property type="entry name" value="WH-like_DNA-bd_sf"/>
</dbReference>
<dbReference type="GO" id="GO:0005829">
    <property type="term" value="C:cytosol"/>
    <property type="evidence" value="ECO:0007669"/>
    <property type="project" value="TreeGrafter"/>
</dbReference>
<dbReference type="PROSITE" id="PS51197">
    <property type="entry name" value="HTH_RRF2_2"/>
    <property type="match status" value="1"/>
</dbReference>
<dbReference type="Gene3D" id="1.10.10.10">
    <property type="entry name" value="Winged helix-like DNA-binding domain superfamily/Winged helix DNA-binding domain"/>
    <property type="match status" value="1"/>
</dbReference>
<reference evidence="1 2" key="1">
    <citation type="submission" date="2014-03" db="EMBL/GenBank/DDBJ databases">
        <title>Bradyrhizobium valentinum sp. nov., isolated from effective nodules of Lupinus mariae-josephae, a lupine endemic of basic-lime soils in Eastern Spain.</title>
        <authorList>
            <person name="Duran D."/>
            <person name="Rey L."/>
            <person name="Navarro A."/>
            <person name="Busquets A."/>
            <person name="Imperial J."/>
            <person name="Ruiz-Argueso T."/>
        </authorList>
    </citation>
    <scope>NUCLEOTIDE SEQUENCE [LARGE SCALE GENOMIC DNA]</scope>
    <source>
        <strain evidence="1 2">LmjM3</strain>
    </source>
</reference>
<gene>
    <name evidence="1" type="ORF">CP49_03600</name>
</gene>
<proteinExistence type="predicted"/>
<dbReference type="Pfam" id="PF02082">
    <property type="entry name" value="Rrf2"/>
    <property type="match status" value="1"/>
</dbReference>
<name>A0A0R3LIG0_9BRAD</name>
<dbReference type="EMBL" id="LLXX01000118">
    <property type="protein sequence ID" value="KRR05613.1"/>
    <property type="molecule type" value="Genomic_DNA"/>
</dbReference>
<dbReference type="PANTHER" id="PTHR33221:SF15">
    <property type="entry name" value="HTH-TYPE TRANSCRIPTIONAL REGULATOR YWGB-RELATED"/>
    <property type="match status" value="1"/>
</dbReference>
<evidence type="ECO:0000313" key="2">
    <source>
        <dbReference type="Proteomes" id="UP000051913"/>
    </source>
</evidence>
<dbReference type="SUPFAM" id="SSF46785">
    <property type="entry name" value="Winged helix' DNA-binding domain"/>
    <property type="match status" value="1"/>
</dbReference>
<dbReference type="Proteomes" id="UP000051913">
    <property type="component" value="Unassembled WGS sequence"/>
</dbReference>
<evidence type="ECO:0000313" key="1">
    <source>
        <dbReference type="EMBL" id="KRR05613.1"/>
    </source>
</evidence>
<organism evidence="1 2">
    <name type="scientific">Bradyrhizobium valentinum</name>
    <dbReference type="NCBI Taxonomy" id="1518501"/>
    <lineage>
        <taxon>Bacteria</taxon>
        <taxon>Pseudomonadati</taxon>
        <taxon>Pseudomonadota</taxon>
        <taxon>Alphaproteobacteria</taxon>
        <taxon>Hyphomicrobiales</taxon>
        <taxon>Nitrobacteraceae</taxon>
        <taxon>Bradyrhizobium</taxon>
    </lineage>
</organism>
<sequence length="120" mass="13021">MSFNEGTATSETIAAMLDTNPVVVRRIMGALREGGYVSSERGPKGGWQLERPLHEITFLNIYKAFEPGSPFTIATSDDHPKCAVERSANRALSRALSEAAARFEQALSKITLDQLLPGKG</sequence>